<evidence type="ECO:0000313" key="1">
    <source>
        <dbReference type="EMBL" id="TEA06285.1"/>
    </source>
</evidence>
<sequence>MAGKDASQAIETYRADLRQAFKCLDVHTRVEFQAPDRGLGAMCSWIVAGSGRAEGIELPGGQGYVLEASQSLQIVACDPERYGGPVRLSTRRYDYSVSEPRVGEIWAMHWHPGTDQQIDYPHMHIRRLFERTHHLATSRLLVEHAIHWAIEGGAKSRYEREEWQSKLQATVLRHIGSSEWSVDPGAKA</sequence>
<organism evidence="1 2">
    <name type="scientific">Mycobacteroides salmoniphilum</name>
    <dbReference type="NCBI Taxonomy" id="404941"/>
    <lineage>
        <taxon>Bacteria</taxon>
        <taxon>Bacillati</taxon>
        <taxon>Actinomycetota</taxon>
        <taxon>Actinomycetes</taxon>
        <taxon>Mycobacteriales</taxon>
        <taxon>Mycobacteriaceae</taxon>
        <taxon>Mycobacteroides</taxon>
    </lineage>
</organism>
<dbReference type="Proteomes" id="UP000294604">
    <property type="component" value="Unassembled WGS sequence"/>
</dbReference>
<name>A0A4R8SW87_9MYCO</name>
<accession>A0A4R8SW87</accession>
<comment type="caution">
    <text evidence="1">The sequence shown here is derived from an EMBL/GenBank/DDBJ whole genome shotgun (WGS) entry which is preliminary data.</text>
</comment>
<dbReference type="AlphaFoldDB" id="A0A4R8SW87"/>
<protein>
    <submittedName>
        <fullName evidence="1">Uncharacterized protein</fullName>
    </submittedName>
</protein>
<proteinExistence type="predicted"/>
<evidence type="ECO:0000313" key="2">
    <source>
        <dbReference type="Proteomes" id="UP000294604"/>
    </source>
</evidence>
<gene>
    <name evidence="1" type="ORF">CCUG60884_01423</name>
</gene>
<reference evidence="1 2" key="1">
    <citation type="journal article" date="2019" name="Sci. Rep.">
        <title>Extended insight into the Mycobacterium chelonae-abscessus complex through whole genome sequencing of Mycobacterium salmoniphilum outbreak and Mycobacterium salmoniphilum-like strains.</title>
        <authorList>
            <person name="Behra P.R.K."/>
            <person name="Das S."/>
            <person name="Pettersson B.M.F."/>
            <person name="Shirreff L."/>
            <person name="DuCote T."/>
            <person name="Jacobsson K.G."/>
            <person name="Ennis D.G."/>
            <person name="Kirsebom L.A."/>
        </authorList>
    </citation>
    <scope>NUCLEOTIDE SEQUENCE [LARGE SCALE GENOMIC DNA]</scope>
    <source>
        <strain evidence="1 2">CCUG 60884</strain>
    </source>
</reference>
<dbReference type="RefSeq" id="WP_134083219.1">
    <property type="nucleotide sequence ID" value="NZ_PECL01000007.1"/>
</dbReference>
<dbReference type="EMBL" id="PECL01000007">
    <property type="protein sequence ID" value="TEA06285.1"/>
    <property type="molecule type" value="Genomic_DNA"/>
</dbReference>